<comment type="catalytic activity">
    <reaction evidence="8">
        <text>2-C-methyl-D-erythritol 4-phosphate + NADP(+) = 1-deoxy-D-xylulose 5-phosphate + NADPH + H(+)</text>
        <dbReference type="Rhea" id="RHEA:13717"/>
        <dbReference type="ChEBI" id="CHEBI:15378"/>
        <dbReference type="ChEBI" id="CHEBI:57783"/>
        <dbReference type="ChEBI" id="CHEBI:57792"/>
        <dbReference type="ChEBI" id="CHEBI:58262"/>
        <dbReference type="ChEBI" id="CHEBI:58349"/>
        <dbReference type="EC" id="1.1.1.267"/>
    </reaction>
    <physiologicalReaction direction="right-to-left" evidence="8">
        <dbReference type="Rhea" id="RHEA:13719"/>
    </physiologicalReaction>
</comment>
<feature type="binding site" evidence="9">
    <location>
        <position position="37"/>
    </location>
    <ligand>
        <name>NADPH</name>
        <dbReference type="ChEBI" id="CHEBI:57783"/>
    </ligand>
</feature>
<protein>
    <recommendedName>
        <fullName evidence="9">1-deoxy-D-xylulose 5-phosphate reductoisomerase</fullName>
        <shortName evidence="9">DXP reductoisomerase</shortName>
        <ecNumber evidence="9">1.1.1.267</ecNumber>
    </recommendedName>
    <alternativeName>
        <fullName evidence="9">1-deoxyxylulose-5-phosphate reductoisomerase</fullName>
    </alternativeName>
    <alternativeName>
        <fullName evidence="9">2-C-methyl-D-erythritol 4-phosphate synthase</fullName>
    </alternativeName>
</protein>
<dbReference type="Gene3D" id="1.10.1740.10">
    <property type="match status" value="1"/>
</dbReference>
<dbReference type="AlphaFoldDB" id="A0A2K8UCL0"/>
<dbReference type="SUPFAM" id="SSF69055">
    <property type="entry name" value="1-deoxy-D-xylulose-5-phosphate reductoisomerase, C-terminal domain"/>
    <property type="match status" value="1"/>
</dbReference>
<feature type="binding site" evidence="9">
    <location>
        <position position="151"/>
    </location>
    <ligand>
        <name>1-deoxy-D-xylulose 5-phosphate</name>
        <dbReference type="ChEBI" id="CHEBI:57792"/>
    </ligand>
</feature>
<reference evidence="13 14" key="1">
    <citation type="submission" date="2017-03" db="EMBL/GenBank/DDBJ databases">
        <title>Complete genome sequence of Candidatus 'Thiodictyon syntrophicum' sp. nov. strain Cad16T, a photolithoautotroph purple sulfur bacterium isolated from an alpine meromictic lake.</title>
        <authorList>
            <person name="Luedin S.M."/>
            <person name="Pothier J.F."/>
            <person name="Danza F."/>
            <person name="Storelli N."/>
            <person name="Wittwer M."/>
            <person name="Tonolla M."/>
        </authorList>
    </citation>
    <scope>NUCLEOTIDE SEQUENCE [LARGE SCALE GENOMIC DNA]</scope>
    <source>
        <strain evidence="13 14">Cad16T</strain>
    </source>
</reference>
<dbReference type="FunFam" id="3.40.50.720:FF:000045">
    <property type="entry name" value="1-deoxy-D-xylulose 5-phosphate reductoisomerase"/>
    <property type="match status" value="1"/>
</dbReference>
<comment type="cofactor">
    <cofactor evidence="9">
        <name>Mg(2+)</name>
        <dbReference type="ChEBI" id="CHEBI:18420"/>
    </cofactor>
    <cofactor evidence="9">
        <name>Mn(2+)</name>
        <dbReference type="ChEBI" id="CHEBI:29035"/>
    </cofactor>
</comment>
<dbReference type="RefSeq" id="WP_100921012.1">
    <property type="nucleotide sequence ID" value="NZ_CP020370.1"/>
</dbReference>
<feature type="domain" description="1-deoxy-D-xylulose 5-phosphate reductoisomerase N-terminal" evidence="10">
    <location>
        <begin position="4"/>
        <end position="132"/>
    </location>
</feature>
<evidence type="ECO:0000313" key="14">
    <source>
        <dbReference type="Proteomes" id="UP000232638"/>
    </source>
</evidence>
<feature type="binding site" evidence="9">
    <location>
        <position position="223"/>
    </location>
    <ligand>
        <name>1-deoxy-D-xylulose 5-phosphate</name>
        <dbReference type="ChEBI" id="CHEBI:57792"/>
    </ligand>
</feature>
<dbReference type="PANTHER" id="PTHR30525">
    <property type="entry name" value="1-DEOXY-D-XYLULOSE 5-PHOSPHATE REDUCTOISOMERASE"/>
    <property type="match status" value="1"/>
</dbReference>
<feature type="binding site" evidence="9">
    <location>
        <position position="210"/>
    </location>
    <ligand>
        <name>NADPH</name>
        <dbReference type="ChEBI" id="CHEBI:57783"/>
    </ligand>
</feature>
<dbReference type="InterPro" id="IPR013512">
    <property type="entry name" value="DXP_reductoisomerase_N"/>
</dbReference>
<dbReference type="Proteomes" id="UP000232638">
    <property type="component" value="Chromosome"/>
</dbReference>
<dbReference type="InterPro" id="IPR003821">
    <property type="entry name" value="DXP_reductoisomerase"/>
</dbReference>
<dbReference type="EC" id="1.1.1.267" evidence="9"/>
<feature type="binding site" evidence="9">
    <location>
        <position position="222"/>
    </location>
    <ligand>
        <name>1-deoxy-D-xylulose 5-phosphate</name>
        <dbReference type="ChEBI" id="CHEBI:57792"/>
    </ligand>
</feature>
<evidence type="ECO:0000256" key="3">
    <source>
        <dbReference type="ARBA" id="ARBA00022723"/>
    </source>
</evidence>
<dbReference type="Pfam" id="PF13288">
    <property type="entry name" value="DXPR_C"/>
    <property type="match status" value="1"/>
</dbReference>
<dbReference type="GO" id="GO:0070402">
    <property type="term" value="F:NADPH binding"/>
    <property type="evidence" value="ECO:0007669"/>
    <property type="project" value="InterPro"/>
</dbReference>
<dbReference type="GO" id="GO:0030604">
    <property type="term" value="F:1-deoxy-D-xylulose-5-phosphate reductoisomerase activity"/>
    <property type="evidence" value="ECO:0007669"/>
    <property type="project" value="UniProtKB-UniRule"/>
</dbReference>
<keyword evidence="3 9" id="KW-0479">Metal-binding</keyword>
<feature type="domain" description="1-deoxy-D-xylulose 5-phosphate reductoisomerase C-terminal" evidence="11">
    <location>
        <begin position="146"/>
        <end position="234"/>
    </location>
</feature>
<feature type="binding site" evidence="9">
    <location>
        <position position="10"/>
    </location>
    <ligand>
        <name>NADPH</name>
        <dbReference type="ChEBI" id="CHEBI:57783"/>
    </ligand>
</feature>
<dbReference type="GO" id="GO:0030145">
    <property type="term" value="F:manganese ion binding"/>
    <property type="evidence" value="ECO:0007669"/>
    <property type="project" value="TreeGrafter"/>
</dbReference>
<dbReference type="InterPro" id="IPR026877">
    <property type="entry name" value="DXPR_C"/>
</dbReference>
<evidence type="ECO:0000256" key="6">
    <source>
        <dbReference type="ARBA" id="ARBA00023211"/>
    </source>
</evidence>
<dbReference type="PIRSF" id="PIRSF006205">
    <property type="entry name" value="Dxp_reductismrs"/>
    <property type="match status" value="1"/>
</dbReference>
<feature type="binding site" evidence="9">
    <location>
        <position position="12"/>
    </location>
    <ligand>
        <name>NADPH</name>
        <dbReference type="ChEBI" id="CHEBI:57783"/>
    </ligand>
</feature>
<feature type="binding site" evidence="9">
    <location>
        <position position="204"/>
    </location>
    <ligand>
        <name>1-deoxy-D-xylulose 5-phosphate</name>
        <dbReference type="ChEBI" id="CHEBI:57792"/>
    </ligand>
</feature>
<feature type="binding site" evidence="9">
    <location>
        <position position="126"/>
    </location>
    <ligand>
        <name>NADPH</name>
        <dbReference type="ChEBI" id="CHEBI:57783"/>
    </ligand>
</feature>
<comment type="caution">
    <text evidence="9">Lacks conserved residue(s) required for the propagation of feature annotation.</text>
</comment>
<sequence>MIGVAVLGSTGSIGLSTLDVLGRHPERFQVVALTANRNAELLAEQCRCYRPAVAAMADPAAARRLQSLLAGMSGAPEVLAGIEGLEQVAALPQAPYVMAAIVGAAGLRPSLAAARAGKRVLLANKEALVMAGALFMDAVAESGAELLPIDSEHNAIFQCLPTGFRAGLAQVGVAQILLTASGGPFRDWSVEQIAAVTPEQACAHPVWSMGRKISVDSATLMNKGLEVIEACWLFGTGPERVTVVVHPQSTVHSLVQYKDGSVLAEMGNPDMRTPIAHALAWPERFDSGVAPLDLVALGRLDFQAPDPGRFPCLRLAFEAARAGDSAPLVLNASNEVAVAAFLEGRVGFPGIARVVEETLASSPAQAVVGQDLAFLIDLDRRARATAEQLIATGSV</sequence>
<feature type="binding site" evidence="9">
    <location>
        <position position="13"/>
    </location>
    <ligand>
        <name>NADPH</name>
        <dbReference type="ChEBI" id="CHEBI:57783"/>
    </ligand>
</feature>
<gene>
    <name evidence="9" type="primary">dxr</name>
    <name evidence="13" type="ORF">THSYN_21860</name>
</gene>
<evidence type="ECO:0000256" key="8">
    <source>
        <dbReference type="ARBA" id="ARBA00048543"/>
    </source>
</evidence>
<evidence type="ECO:0000256" key="5">
    <source>
        <dbReference type="ARBA" id="ARBA00023002"/>
    </source>
</evidence>
<accession>A0A2K8UCL0</accession>
<dbReference type="OrthoDB" id="9806546at2"/>
<feature type="binding site" evidence="9">
    <location>
        <position position="38"/>
    </location>
    <ligand>
        <name>NADPH</name>
        <dbReference type="ChEBI" id="CHEBI:57783"/>
    </ligand>
</feature>
<evidence type="ECO:0000259" key="11">
    <source>
        <dbReference type="Pfam" id="PF08436"/>
    </source>
</evidence>
<dbReference type="HAMAP" id="MF_00183">
    <property type="entry name" value="DXP_reductoisom"/>
    <property type="match status" value="1"/>
</dbReference>
<keyword evidence="5 9" id="KW-0560">Oxidoreductase</keyword>
<feature type="binding site" evidence="9">
    <location>
        <position position="226"/>
    </location>
    <ligand>
        <name>Mn(2+)</name>
        <dbReference type="ChEBI" id="CHEBI:29035"/>
    </ligand>
</feature>
<dbReference type="EMBL" id="CP020370">
    <property type="protein sequence ID" value="AUB83323.1"/>
    <property type="molecule type" value="Genomic_DNA"/>
</dbReference>
<dbReference type="NCBIfam" id="NF003938">
    <property type="entry name" value="PRK05447.1-1"/>
    <property type="match status" value="1"/>
</dbReference>
<dbReference type="Pfam" id="PF02670">
    <property type="entry name" value="DXP_reductoisom"/>
    <property type="match status" value="1"/>
</dbReference>
<comment type="similarity">
    <text evidence="2 9">Belongs to the DXR family.</text>
</comment>
<evidence type="ECO:0000313" key="13">
    <source>
        <dbReference type="EMBL" id="AUB83323.1"/>
    </source>
</evidence>
<feature type="binding site" evidence="9">
    <location>
        <position position="226"/>
    </location>
    <ligand>
        <name>1-deoxy-D-xylulose 5-phosphate</name>
        <dbReference type="ChEBI" id="CHEBI:57792"/>
    </ligand>
</feature>
<dbReference type="InterPro" id="IPR036169">
    <property type="entry name" value="DXPR_C_sf"/>
</dbReference>
<feature type="binding site" evidence="9">
    <location>
        <position position="217"/>
    </location>
    <ligand>
        <name>1-deoxy-D-xylulose 5-phosphate</name>
        <dbReference type="ChEBI" id="CHEBI:57792"/>
    </ligand>
</feature>
<dbReference type="InterPro" id="IPR036291">
    <property type="entry name" value="NAD(P)-bd_dom_sf"/>
</dbReference>
<dbReference type="KEGG" id="tsy:THSYN_21860"/>
<dbReference type="PANTHER" id="PTHR30525:SF0">
    <property type="entry name" value="1-DEOXY-D-XYLULOSE 5-PHOSPHATE REDUCTOISOMERASE, CHLOROPLASTIC"/>
    <property type="match status" value="1"/>
</dbReference>
<organism evidence="13 14">
    <name type="scientific">Candidatus Thiodictyon syntrophicum</name>
    <dbReference type="NCBI Taxonomy" id="1166950"/>
    <lineage>
        <taxon>Bacteria</taxon>
        <taxon>Pseudomonadati</taxon>
        <taxon>Pseudomonadota</taxon>
        <taxon>Gammaproteobacteria</taxon>
        <taxon>Chromatiales</taxon>
        <taxon>Chromatiaceae</taxon>
        <taxon>Thiodictyon</taxon>
    </lineage>
</organism>
<evidence type="ECO:0000256" key="9">
    <source>
        <dbReference type="HAMAP-Rule" id="MF_00183"/>
    </source>
</evidence>
<evidence type="ECO:0000259" key="10">
    <source>
        <dbReference type="Pfam" id="PF02670"/>
    </source>
</evidence>
<comment type="pathway">
    <text evidence="1 9">Isoprenoid biosynthesis; isopentenyl diphosphate biosynthesis via DXP pathway; isopentenyl diphosphate from 1-deoxy-D-xylulose 5-phosphate: step 1/6.</text>
</comment>
<dbReference type="UniPathway" id="UPA00056">
    <property type="reaction ID" value="UER00092"/>
</dbReference>
<dbReference type="NCBIfam" id="NF009114">
    <property type="entry name" value="PRK12464.1"/>
    <property type="match status" value="1"/>
</dbReference>
<dbReference type="NCBIfam" id="TIGR00243">
    <property type="entry name" value="Dxr"/>
    <property type="match status" value="1"/>
</dbReference>
<dbReference type="SUPFAM" id="SSF51735">
    <property type="entry name" value="NAD(P)-binding Rossmann-fold domains"/>
    <property type="match status" value="1"/>
</dbReference>
<feature type="domain" description="DXP reductoisomerase C-terminal" evidence="12">
    <location>
        <begin position="266"/>
        <end position="384"/>
    </location>
</feature>
<evidence type="ECO:0000256" key="4">
    <source>
        <dbReference type="ARBA" id="ARBA00022857"/>
    </source>
</evidence>
<keyword evidence="14" id="KW-1185">Reference proteome</keyword>
<name>A0A2K8UCL0_9GAMM</name>
<dbReference type="InterPro" id="IPR013644">
    <property type="entry name" value="DXP_reductoisomerase_C"/>
</dbReference>
<comment type="function">
    <text evidence="9">Catalyzes the NADPH-dependent rearrangement and reduction of 1-deoxy-D-xylulose-5-phosphate (DXP) to 2-C-methyl-D-erythritol 4-phosphate (MEP).</text>
</comment>
<dbReference type="Pfam" id="PF08436">
    <property type="entry name" value="DXP_redisom_C"/>
    <property type="match status" value="1"/>
</dbReference>
<evidence type="ECO:0000259" key="12">
    <source>
        <dbReference type="Pfam" id="PF13288"/>
    </source>
</evidence>
<evidence type="ECO:0000256" key="1">
    <source>
        <dbReference type="ARBA" id="ARBA00005094"/>
    </source>
</evidence>
<feature type="binding site" evidence="9">
    <location>
        <position position="124"/>
    </location>
    <ligand>
        <name>NADPH</name>
        <dbReference type="ChEBI" id="CHEBI:57783"/>
    </ligand>
</feature>
<keyword evidence="13" id="KW-0413">Isomerase</keyword>
<dbReference type="GO" id="GO:0016853">
    <property type="term" value="F:isomerase activity"/>
    <property type="evidence" value="ECO:0007669"/>
    <property type="project" value="UniProtKB-KW"/>
</dbReference>
<keyword evidence="9" id="KW-0460">Magnesium</keyword>
<feature type="binding site" evidence="9">
    <location>
        <position position="181"/>
    </location>
    <ligand>
        <name>1-deoxy-D-xylulose 5-phosphate</name>
        <dbReference type="ChEBI" id="CHEBI:57792"/>
    </ligand>
</feature>
<evidence type="ECO:0000256" key="7">
    <source>
        <dbReference type="ARBA" id="ARBA00023229"/>
    </source>
</evidence>
<feature type="binding site" evidence="9">
    <location>
        <position position="125"/>
    </location>
    <ligand>
        <name>1-deoxy-D-xylulose 5-phosphate</name>
        <dbReference type="ChEBI" id="CHEBI:57792"/>
    </ligand>
</feature>
<evidence type="ECO:0000256" key="2">
    <source>
        <dbReference type="ARBA" id="ARBA00006825"/>
    </source>
</evidence>
<dbReference type="GO" id="GO:0051484">
    <property type="term" value="P:isopentenyl diphosphate biosynthetic process, methylerythritol 4-phosphate pathway involved in terpenoid biosynthetic process"/>
    <property type="evidence" value="ECO:0007669"/>
    <property type="project" value="TreeGrafter"/>
</dbReference>
<feature type="binding site" evidence="9">
    <location>
        <position position="152"/>
    </location>
    <ligand>
        <name>1-deoxy-D-xylulose 5-phosphate</name>
        <dbReference type="ChEBI" id="CHEBI:57792"/>
    </ligand>
</feature>
<proteinExistence type="inferred from homology"/>
<feature type="binding site" evidence="9">
    <location>
        <position position="11"/>
    </location>
    <ligand>
        <name>NADPH</name>
        <dbReference type="ChEBI" id="CHEBI:57783"/>
    </ligand>
</feature>
<feature type="binding site" evidence="9">
    <location>
        <position position="152"/>
    </location>
    <ligand>
        <name>Mn(2+)</name>
        <dbReference type="ChEBI" id="CHEBI:29035"/>
    </ligand>
</feature>
<keyword evidence="6 9" id="KW-0464">Manganese</keyword>
<keyword evidence="7 9" id="KW-0414">Isoprene biosynthesis</keyword>
<dbReference type="SUPFAM" id="SSF55347">
    <property type="entry name" value="Glyceraldehyde-3-phosphate dehydrogenase-like, C-terminal domain"/>
    <property type="match status" value="1"/>
</dbReference>
<keyword evidence="4 9" id="KW-0521">NADP</keyword>
<dbReference type="Gene3D" id="3.40.50.720">
    <property type="entry name" value="NAD(P)-binding Rossmann-like Domain"/>
    <property type="match status" value="1"/>
</dbReference>
<feature type="binding site" evidence="9">
    <location>
        <position position="150"/>
    </location>
    <ligand>
        <name>Mn(2+)</name>
        <dbReference type="ChEBI" id="CHEBI:29035"/>
    </ligand>
</feature>